<protein>
    <recommendedName>
        <fullName evidence="4">serine-type D-Ala-D-Ala carboxypeptidase</fullName>
        <ecNumber evidence="4">3.4.16.4</ecNumber>
    </recommendedName>
</protein>
<proteinExistence type="inferred from homology"/>
<dbReference type="Gene3D" id="2.60.410.10">
    <property type="entry name" value="D-Ala-D-Ala carboxypeptidase, C-terminal domain"/>
    <property type="match status" value="1"/>
</dbReference>
<comment type="similarity">
    <text evidence="3 15">Belongs to the peptidase S11 family.</text>
</comment>
<evidence type="ECO:0000259" key="17">
    <source>
        <dbReference type="SMART" id="SM00936"/>
    </source>
</evidence>
<evidence type="ECO:0000256" key="10">
    <source>
        <dbReference type="ARBA" id="ARBA00022984"/>
    </source>
</evidence>
<comment type="pathway">
    <text evidence="2">Cell wall biogenesis; peptidoglycan biosynthesis.</text>
</comment>
<evidence type="ECO:0000256" key="4">
    <source>
        <dbReference type="ARBA" id="ARBA00012448"/>
    </source>
</evidence>
<dbReference type="PRINTS" id="PR00725">
    <property type="entry name" value="DADACBPTASE1"/>
</dbReference>
<keyword evidence="5 18" id="KW-0121">Carboxypeptidase</keyword>
<dbReference type="InterPro" id="IPR018044">
    <property type="entry name" value="Peptidase_S11"/>
</dbReference>
<dbReference type="SMART" id="SM00936">
    <property type="entry name" value="PBP5_C"/>
    <property type="match status" value="1"/>
</dbReference>
<evidence type="ECO:0000256" key="12">
    <source>
        <dbReference type="ARBA" id="ARBA00034000"/>
    </source>
</evidence>
<feature type="signal peptide" evidence="16">
    <location>
        <begin position="1"/>
        <end position="23"/>
    </location>
</feature>
<evidence type="ECO:0000313" key="19">
    <source>
        <dbReference type="Proteomes" id="UP000254082"/>
    </source>
</evidence>
<dbReference type="UniPathway" id="UPA00219"/>
<evidence type="ECO:0000313" key="18">
    <source>
        <dbReference type="EMBL" id="SUN35134.1"/>
    </source>
</evidence>
<keyword evidence="19" id="KW-1185">Reference proteome</keyword>
<keyword evidence="6" id="KW-0645">Protease</keyword>
<evidence type="ECO:0000256" key="11">
    <source>
        <dbReference type="ARBA" id="ARBA00023316"/>
    </source>
</evidence>
<feature type="chain" id="PRO_5016755479" description="serine-type D-Ala-D-Ala carboxypeptidase" evidence="16">
    <location>
        <begin position="24"/>
        <end position="411"/>
    </location>
</feature>
<evidence type="ECO:0000256" key="16">
    <source>
        <dbReference type="SAM" id="SignalP"/>
    </source>
</evidence>
<evidence type="ECO:0000256" key="6">
    <source>
        <dbReference type="ARBA" id="ARBA00022670"/>
    </source>
</evidence>
<dbReference type="Pfam" id="PF00768">
    <property type="entry name" value="Peptidase_S11"/>
    <property type="match status" value="1"/>
</dbReference>
<dbReference type="OrthoDB" id="9791132at2"/>
<gene>
    <name evidence="18" type="primary">dacA</name>
    <name evidence="18" type="ORF">NCTC11391_00109</name>
</gene>
<dbReference type="RefSeq" id="WP_002998754.1">
    <property type="nucleotide sequence ID" value="NZ_UHFA01000002.1"/>
</dbReference>
<keyword evidence="9" id="KW-0133">Cell shape</keyword>
<comment type="function">
    <text evidence="1">Removes C-terminal D-alanyl residues from sugar-peptide cell wall precursors.</text>
</comment>
<dbReference type="InterPro" id="IPR012338">
    <property type="entry name" value="Beta-lactam/transpept-like"/>
</dbReference>
<dbReference type="PANTHER" id="PTHR21581">
    <property type="entry name" value="D-ALANYL-D-ALANINE CARBOXYPEPTIDASE"/>
    <property type="match status" value="1"/>
</dbReference>
<dbReference type="GO" id="GO:0006508">
    <property type="term" value="P:proteolysis"/>
    <property type="evidence" value="ECO:0007669"/>
    <property type="project" value="UniProtKB-KW"/>
</dbReference>
<evidence type="ECO:0000256" key="9">
    <source>
        <dbReference type="ARBA" id="ARBA00022960"/>
    </source>
</evidence>
<feature type="active site" evidence="13">
    <location>
        <position position="120"/>
    </location>
</feature>
<dbReference type="InterPro" id="IPR015956">
    <property type="entry name" value="Peniciliin-bd_prot_C_sf"/>
</dbReference>
<feature type="domain" description="Peptidase S11 D-Ala-D-Ala carboxypeptidase A C-terminal" evidence="17">
    <location>
        <begin position="294"/>
        <end position="392"/>
    </location>
</feature>
<dbReference type="InterPro" id="IPR012907">
    <property type="entry name" value="Peptidase_S11_C"/>
</dbReference>
<dbReference type="PANTHER" id="PTHR21581:SF11">
    <property type="entry name" value="D-ALANYL-D-ALANINE CARBOXYPEPTIDASE DACA"/>
    <property type="match status" value="1"/>
</dbReference>
<organism evidence="18 19">
    <name type="scientific">Streptococcus downei MFe28</name>
    <dbReference type="NCBI Taxonomy" id="764290"/>
    <lineage>
        <taxon>Bacteria</taxon>
        <taxon>Bacillati</taxon>
        <taxon>Bacillota</taxon>
        <taxon>Bacilli</taxon>
        <taxon>Lactobacillales</taxon>
        <taxon>Streptococcaceae</taxon>
        <taxon>Streptococcus</taxon>
    </lineage>
</organism>
<dbReference type="SUPFAM" id="SSF56601">
    <property type="entry name" value="beta-lactamase/transpeptidase-like"/>
    <property type="match status" value="1"/>
</dbReference>
<evidence type="ECO:0000256" key="3">
    <source>
        <dbReference type="ARBA" id="ARBA00007164"/>
    </source>
</evidence>
<feature type="active site" description="Acyl-ester intermediate" evidence="13">
    <location>
        <position position="57"/>
    </location>
</feature>
<dbReference type="NCBIfam" id="NF038273">
    <property type="entry name" value="strep_PBP3"/>
    <property type="match status" value="1"/>
</dbReference>
<dbReference type="InterPro" id="IPR001967">
    <property type="entry name" value="Peptidase_S11_N"/>
</dbReference>
<evidence type="ECO:0000256" key="8">
    <source>
        <dbReference type="ARBA" id="ARBA00022801"/>
    </source>
</evidence>
<keyword evidence="8 18" id="KW-0378">Hydrolase</keyword>
<dbReference type="Pfam" id="PF07943">
    <property type="entry name" value="PBP5_C"/>
    <property type="match status" value="1"/>
</dbReference>
<dbReference type="GO" id="GO:0008360">
    <property type="term" value="P:regulation of cell shape"/>
    <property type="evidence" value="ECO:0007669"/>
    <property type="project" value="UniProtKB-KW"/>
</dbReference>
<evidence type="ECO:0000256" key="2">
    <source>
        <dbReference type="ARBA" id="ARBA00004752"/>
    </source>
</evidence>
<keyword evidence="10" id="KW-0573">Peptidoglycan synthesis</keyword>
<evidence type="ECO:0000256" key="13">
    <source>
        <dbReference type="PIRSR" id="PIRSR618044-1"/>
    </source>
</evidence>
<feature type="binding site" evidence="14">
    <location>
        <position position="240"/>
    </location>
    <ligand>
        <name>substrate</name>
    </ligand>
</feature>
<dbReference type="SUPFAM" id="SSF69189">
    <property type="entry name" value="Penicillin-binding protein associated domain"/>
    <property type="match status" value="1"/>
</dbReference>
<dbReference type="EMBL" id="UHFA01000002">
    <property type="protein sequence ID" value="SUN35134.1"/>
    <property type="molecule type" value="Genomic_DNA"/>
</dbReference>
<keyword evidence="11" id="KW-0961">Cell wall biogenesis/degradation</keyword>
<dbReference type="EC" id="3.4.16.4" evidence="4"/>
<evidence type="ECO:0000256" key="7">
    <source>
        <dbReference type="ARBA" id="ARBA00022729"/>
    </source>
</evidence>
<feature type="active site" description="Proton acceptor" evidence="13">
    <location>
        <position position="60"/>
    </location>
</feature>
<dbReference type="AlphaFoldDB" id="A0A380JBX8"/>
<name>A0A380JBX8_STRDO</name>
<sequence length="411" mass="44821">MKKFFISLLMAFSLLFTASLAKADDFDAPAKHAIAVEATTGKILYEKDASTPDGVASMTKILTVYMVYKAIDEGKLSWNSKVKISDYAYDLTTNSEASNVPMDAREYTVKELVNAALIASANSAAIALAEKLGGDEATFVDMMQAQLKQWGIKDAKLVNASGLNNSYLGDHIYPGSKSDDENLMSAKDMAIIARHLISDYPDVLDITKKTSEKFGNTDMATFNMMLDGMPYAREGVDGLKTGTTELAGQSFVATSTENGMRVISVVMHADNADNNQYARFEATNKILNYVTYNFQLTNLVVKGESYKSSKASVIDGKSKTVPAVAKEDFQVVTKIGSDHKPSGKVSTKEVTAAVKKGSQVGSLTYDDPDLIGSGYLDGPPKVTLVAQKPVKKSFFLKVWWNHFVRYVNEKL</sequence>
<accession>A0A380JBX8</accession>
<keyword evidence="7 16" id="KW-0732">Signal</keyword>
<dbReference type="InterPro" id="IPR037167">
    <property type="entry name" value="Peptidase_S11_C_sf"/>
</dbReference>
<comment type="catalytic activity">
    <reaction evidence="12">
        <text>Preferential cleavage: (Ac)2-L-Lys-D-Ala-|-D-Ala. Also transpeptidation of peptidyl-alanyl moieties that are N-acyl substituents of D-alanine.</text>
        <dbReference type="EC" id="3.4.16.4"/>
    </reaction>
</comment>
<dbReference type="GO" id="GO:0009002">
    <property type="term" value="F:serine-type D-Ala-D-Ala carboxypeptidase activity"/>
    <property type="evidence" value="ECO:0007669"/>
    <property type="project" value="UniProtKB-EC"/>
</dbReference>
<dbReference type="Proteomes" id="UP000254082">
    <property type="component" value="Unassembled WGS sequence"/>
</dbReference>
<dbReference type="Gene3D" id="3.40.710.10">
    <property type="entry name" value="DD-peptidase/beta-lactamase superfamily"/>
    <property type="match status" value="1"/>
</dbReference>
<reference evidence="18 19" key="1">
    <citation type="submission" date="2018-06" db="EMBL/GenBank/DDBJ databases">
        <authorList>
            <consortium name="Pathogen Informatics"/>
            <person name="Doyle S."/>
        </authorList>
    </citation>
    <scope>NUCLEOTIDE SEQUENCE [LARGE SCALE GENOMIC DNA]</scope>
    <source>
        <strain evidence="19">NCTC 11391</strain>
    </source>
</reference>
<evidence type="ECO:0000256" key="14">
    <source>
        <dbReference type="PIRSR" id="PIRSR618044-2"/>
    </source>
</evidence>
<evidence type="ECO:0000256" key="5">
    <source>
        <dbReference type="ARBA" id="ARBA00022645"/>
    </source>
</evidence>
<evidence type="ECO:0000256" key="1">
    <source>
        <dbReference type="ARBA" id="ARBA00003217"/>
    </source>
</evidence>
<dbReference type="GO" id="GO:0071555">
    <property type="term" value="P:cell wall organization"/>
    <property type="evidence" value="ECO:0007669"/>
    <property type="project" value="UniProtKB-KW"/>
</dbReference>
<dbReference type="GO" id="GO:0009252">
    <property type="term" value="P:peptidoglycan biosynthetic process"/>
    <property type="evidence" value="ECO:0007669"/>
    <property type="project" value="UniProtKB-UniPathway"/>
</dbReference>
<evidence type="ECO:0000256" key="15">
    <source>
        <dbReference type="RuleBase" id="RU004016"/>
    </source>
</evidence>